<keyword evidence="3" id="KW-0804">Transcription</keyword>
<reference evidence="5 6" key="1">
    <citation type="submission" date="2016-10" db="EMBL/GenBank/DDBJ databases">
        <authorList>
            <person name="Varghese N."/>
            <person name="Submissions S."/>
        </authorList>
    </citation>
    <scope>NUCLEOTIDE SEQUENCE [LARGE SCALE GENOMIC DNA]</scope>
    <source>
        <strain evidence="5 6">LMG 22274</strain>
    </source>
</reference>
<dbReference type="Proteomes" id="UP000183529">
    <property type="component" value="Unassembled WGS sequence"/>
</dbReference>
<dbReference type="GO" id="GO:0043565">
    <property type="term" value="F:sequence-specific DNA binding"/>
    <property type="evidence" value="ECO:0007669"/>
    <property type="project" value="InterPro"/>
</dbReference>
<comment type="caution">
    <text evidence="5">The sequence shown here is derived from an EMBL/GenBank/DDBJ whole genome shotgun (WGS) entry which is preliminary data.</text>
</comment>
<feature type="domain" description="HTH araC/xylS-type" evidence="4">
    <location>
        <begin position="56"/>
        <end position="153"/>
    </location>
</feature>
<dbReference type="GO" id="GO:0003700">
    <property type="term" value="F:DNA-binding transcription factor activity"/>
    <property type="evidence" value="ECO:0007669"/>
    <property type="project" value="InterPro"/>
</dbReference>
<keyword evidence="2 5" id="KW-0238">DNA-binding</keyword>
<gene>
    <name evidence="5" type="ORF">SAMN05216550_13438</name>
</gene>
<sequence length="171" mass="18099">MSFFGGTSNRKLSTMKFMSDLAQAASAANAAAMNASCVRTGGTRALNGLRTRAGVELAIAQIHASPASDLSVAALAARACLSMWRFTVIFKGLTGESPHRYVTRVRVGHAQHLLRQGVTPVDAAQASGFYDQSHLSRSMKASCGMSPKQFQQHHTGDTSALFSSLSSASYT</sequence>
<dbReference type="InterPro" id="IPR009057">
    <property type="entry name" value="Homeodomain-like_sf"/>
</dbReference>
<accession>A0AAQ1GP80</accession>
<evidence type="ECO:0000313" key="5">
    <source>
        <dbReference type="EMBL" id="SEK15177.1"/>
    </source>
</evidence>
<evidence type="ECO:0000313" key="6">
    <source>
        <dbReference type="Proteomes" id="UP000183529"/>
    </source>
</evidence>
<dbReference type="SUPFAM" id="SSF46689">
    <property type="entry name" value="Homeodomain-like"/>
    <property type="match status" value="2"/>
</dbReference>
<keyword evidence="1" id="KW-0805">Transcription regulation</keyword>
<dbReference type="Pfam" id="PF12833">
    <property type="entry name" value="HTH_18"/>
    <property type="match status" value="1"/>
</dbReference>
<dbReference type="EMBL" id="FNZM01000034">
    <property type="protein sequence ID" value="SEK15177.1"/>
    <property type="molecule type" value="Genomic_DNA"/>
</dbReference>
<evidence type="ECO:0000259" key="4">
    <source>
        <dbReference type="PROSITE" id="PS01124"/>
    </source>
</evidence>
<dbReference type="SMART" id="SM00342">
    <property type="entry name" value="HTH_ARAC"/>
    <property type="match status" value="1"/>
</dbReference>
<dbReference type="PANTHER" id="PTHR46796">
    <property type="entry name" value="HTH-TYPE TRANSCRIPTIONAL ACTIVATOR RHAS-RELATED"/>
    <property type="match status" value="1"/>
</dbReference>
<evidence type="ECO:0000256" key="2">
    <source>
        <dbReference type="ARBA" id="ARBA00023125"/>
    </source>
</evidence>
<evidence type="ECO:0000256" key="1">
    <source>
        <dbReference type="ARBA" id="ARBA00023015"/>
    </source>
</evidence>
<dbReference type="InterPro" id="IPR050204">
    <property type="entry name" value="AraC_XylS_family_regulators"/>
</dbReference>
<dbReference type="PANTHER" id="PTHR46796:SF13">
    <property type="entry name" value="HTH-TYPE TRANSCRIPTIONAL ACTIVATOR RHAS"/>
    <property type="match status" value="1"/>
</dbReference>
<protein>
    <submittedName>
        <fullName evidence="5">AraC-type DNA-binding protein</fullName>
    </submittedName>
</protein>
<dbReference type="AlphaFoldDB" id="A0AAQ1GP80"/>
<name>A0AAQ1GP80_9BURK</name>
<dbReference type="Gene3D" id="1.10.10.60">
    <property type="entry name" value="Homeodomain-like"/>
    <property type="match status" value="1"/>
</dbReference>
<proteinExistence type="predicted"/>
<dbReference type="RefSeq" id="WP_065065065.1">
    <property type="nucleotide sequence ID" value="NZ_CAJMYD010000028.1"/>
</dbReference>
<dbReference type="PROSITE" id="PS01124">
    <property type="entry name" value="HTH_ARAC_FAMILY_2"/>
    <property type="match status" value="1"/>
</dbReference>
<organism evidence="5 6">
    <name type="scientific">Paraburkholderia tropica</name>
    <dbReference type="NCBI Taxonomy" id="92647"/>
    <lineage>
        <taxon>Bacteria</taxon>
        <taxon>Pseudomonadati</taxon>
        <taxon>Pseudomonadota</taxon>
        <taxon>Betaproteobacteria</taxon>
        <taxon>Burkholderiales</taxon>
        <taxon>Burkholderiaceae</taxon>
        <taxon>Paraburkholderia</taxon>
    </lineage>
</organism>
<evidence type="ECO:0000256" key="3">
    <source>
        <dbReference type="ARBA" id="ARBA00023163"/>
    </source>
</evidence>
<dbReference type="InterPro" id="IPR018060">
    <property type="entry name" value="HTH_AraC"/>
</dbReference>